<keyword evidence="3" id="KW-1185">Reference proteome</keyword>
<dbReference type="Gene3D" id="3.30.420.10">
    <property type="entry name" value="Ribonuclease H-like superfamily/Ribonuclease H"/>
    <property type="match status" value="1"/>
</dbReference>
<dbReference type="CDD" id="cd06222">
    <property type="entry name" value="RNase_H_like"/>
    <property type="match status" value="1"/>
</dbReference>
<organism evidence="2 3">
    <name type="scientific">Dipteronia sinensis</name>
    <dbReference type="NCBI Taxonomy" id="43782"/>
    <lineage>
        <taxon>Eukaryota</taxon>
        <taxon>Viridiplantae</taxon>
        <taxon>Streptophyta</taxon>
        <taxon>Embryophyta</taxon>
        <taxon>Tracheophyta</taxon>
        <taxon>Spermatophyta</taxon>
        <taxon>Magnoliopsida</taxon>
        <taxon>eudicotyledons</taxon>
        <taxon>Gunneridae</taxon>
        <taxon>Pentapetalae</taxon>
        <taxon>rosids</taxon>
        <taxon>malvids</taxon>
        <taxon>Sapindales</taxon>
        <taxon>Sapindaceae</taxon>
        <taxon>Hippocastanoideae</taxon>
        <taxon>Acereae</taxon>
        <taxon>Dipteronia</taxon>
    </lineage>
</organism>
<dbReference type="GO" id="GO:0004523">
    <property type="term" value="F:RNA-DNA hybrid ribonuclease activity"/>
    <property type="evidence" value="ECO:0007669"/>
    <property type="project" value="InterPro"/>
</dbReference>
<evidence type="ECO:0000259" key="1">
    <source>
        <dbReference type="Pfam" id="PF13456"/>
    </source>
</evidence>
<sequence length="225" mass="24966">MGFDDLVGRCVKNGVLGSFGAQESWRGPPNEREDTIFIVGVKLGQEISSFAEPENTTRALAEFYYLPACLRPLSPKQARVPPPPGHQKSERFVFVGIEVVIWNEFGHIVVAISKPFPGFFEVKMREFIALRKGLLLAKRFNLKVIMVETDARNVASLVNSSDPGLGDAIFILNDILALCKEVGNCRCQTISRCGNSLAHDLTFRAISSIEECLWQDINPGCFSLF</sequence>
<feature type="domain" description="RNase H type-1" evidence="1">
    <location>
        <begin position="96"/>
        <end position="201"/>
    </location>
</feature>
<dbReference type="InterPro" id="IPR036397">
    <property type="entry name" value="RNaseH_sf"/>
</dbReference>
<dbReference type="PANTHER" id="PTHR47074">
    <property type="entry name" value="BNAC02G40300D PROTEIN"/>
    <property type="match status" value="1"/>
</dbReference>
<dbReference type="PANTHER" id="PTHR47074:SF48">
    <property type="entry name" value="POLYNUCLEOTIDYL TRANSFERASE, RIBONUCLEASE H-LIKE SUPERFAMILY PROTEIN"/>
    <property type="match status" value="1"/>
</dbReference>
<proteinExistence type="predicted"/>
<dbReference type="GO" id="GO:0003676">
    <property type="term" value="F:nucleic acid binding"/>
    <property type="evidence" value="ECO:0007669"/>
    <property type="project" value="InterPro"/>
</dbReference>
<gene>
    <name evidence="2" type="ORF">Dsin_025112</name>
</gene>
<dbReference type="EMBL" id="JANJYJ010000008">
    <property type="protein sequence ID" value="KAK3193802.1"/>
    <property type="molecule type" value="Genomic_DNA"/>
</dbReference>
<dbReference type="InterPro" id="IPR052929">
    <property type="entry name" value="RNase_H-like_EbsB-rel"/>
</dbReference>
<dbReference type="InterPro" id="IPR002156">
    <property type="entry name" value="RNaseH_domain"/>
</dbReference>
<evidence type="ECO:0000313" key="3">
    <source>
        <dbReference type="Proteomes" id="UP001281410"/>
    </source>
</evidence>
<dbReference type="InterPro" id="IPR044730">
    <property type="entry name" value="RNase_H-like_dom_plant"/>
</dbReference>
<comment type="caution">
    <text evidence="2">The sequence shown here is derived from an EMBL/GenBank/DDBJ whole genome shotgun (WGS) entry which is preliminary data.</text>
</comment>
<dbReference type="Pfam" id="PF13456">
    <property type="entry name" value="RVT_3"/>
    <property type="match status" value="1"/>
</dbReference>
<protein>
    <recommendedName>
        <fullName evidence="1">RNase H type-1 domain-containing protein</fullName>
    </recommendedName>
</protein>
<evidence type="ECO:0000313" key="2">
    <source>
        <dbReference type="EMBL" id="KAK3193802.1"/>
    </source>
</evidence>
<accession>A0AAE0DWM7</accession>
<dbReference type="AlphaFoldDB" id="A0AAE0DWM7"/>
<name>A0AAE0DWM7_9ROSI</name>
<reference evidence="2" key="1">
    <citation type="journal article" date="2023" name="Plant J.">
        <title>Genome sequences and population genomics provide insights into the demographic history, inbreeding, and mutation load of two 'living fossil' tree species of Dipteronia.</title>
        <authorList>
            <person name="Feng Y."/>
            <person name="Comes H.P."/>
            <person name="Chen J."/>
            <person name="Zhu S."/>
            <person name="Lu R."/>
            <person name="Zhang X."/>
            <person name="Li P."/>
            <person name="Qiu J."/>
            <person name="Olsen K.M."/>
            <person name="Qiu Y."/>
        </authorList>
    </citation>
    <scope>NUCLEOTIDE SEQUENCE</scope>
    <source>
        <strain evidence="2">NBL</strain>
    </source>
</reference>
<dbReference type="Proteomes" id="UP001281410">
    <property type="component" value="Unassembled WGS sequence"/>
</dbReference>